<sequence length="201" mass="23508">MQSELINPVPSQDDVINNQTGLSKKCDPNEWPEDIKIVFNLYRVMVFFWILAGLTWLGGVVSMLTDLLNLSVSYQFDISISRVFRKGRVVFPPIWNLLGSSNSESKYITKNANNRTADGKALYNMNNTKLAYMNKLNYNQLSPYRNRIRLDRSPIDDDNEFYRRIHNSTDIDEQVDLDDFQRRNRKNLTHVPMRITPLSRK</sequence>
<proteinExistence type="predicted"/>
<keyword evidence="1" id="KW-1133">Transmembrane helix</keyword>
<gene>
    <name evidence="2" type="ORF">OKIOD_LOCUS12659</name>
</gene>
<dbReference type="Proteomes" id="UP001158576">
    <property type="component" value="Chromosome 1"/>
</dbReference>
<keyword evidence="1" id="KW-0472">Membrane</keyword>
<dbReference type="EMBL" id="OU015566">
    <property type="protein sequence ID" value="CAG5108653.1"/>
    <property type="molecule type" value="Genomic_DNA"/>
</dbReference>
<name>A0ABN7SVM2_OIKDI</name>
<keyword evidence="1" id="KW-0812">Transmembrane</keyword>
<reference evidence="2 3" key="1">
    <citation type="submission" date="2021-04" db="EMBL/GenBank/DDBJ databases">
        <authorList>
            <person name="Bliznina A."/>
        </authorList>
    </citation>
    <scope>NUCLEOTIDE SEQUENCE [LARGE SCALE GENOMIC DNA]</scope>
</reference>
<organism evidence="2 3">
    <name type="scientific">Oikopleura dioica</name>
    <name type="common">Tunicate</name>
    <dbReference type="NCBI Taxonomy" id="34765"/>
    <lineage>
        <taxon>Eukaryota</taxon>
        <taxon>Metazoa</taxon>
        <taxon>Chordata</taxon>
        <taxon>Tunicata</taxon>
        <taxon>Appendicularia</taxon>
        <taxon>Copelata</taxon>
        <taxon>Oikopleuridae</taxon>
        <taxon>Oikopleura</taxon>
    </lineage>
</organism>
<evidence type="ECO:0000313" key="3">
    <source>
        <dbReference type="Proteomes" id="UP001158576"/>
    </source>
</evidence>
<feature type="transmembrane region" description="Helical" evidence="1">
    <location>
        <begin position="41"/>
        <end position="64"/>
    </location>
</feature>
<evidence type="ECO:0000256" key="1">
    <source>
        <dbReference type="SAM" id="Phobius"/>
    </source>
</evidence>
<accession>A0ABN7SVM2</accession>
<protein>
    <submittedName>
        <fullName evidence="2">Oidioi.mRNA.OKI2018_I69.chr1.g3894.t1.cds</fullName>
    </submittedName>
</protein>
<keyword evidence="3" id="KW-1185">Reference proteome</keyword>
<evidence type="ECO:0000313" key="2">
    <source>
        <dbReference type="EMBL" id="CAG5108653.1"/>
    </source>
</evidence>